<name>A0A9D4PXH4_RHISA</name>
<accession>A0A9D4PXH4</accession>
<reference evidence="2" key="2">
    <citation type="submission" date="2021-09" db="EMBL/GenBank/DDBJ databases">
        <authorList>
            <person name="Jia N."/>
            <person name="Wang J."/>
            <person name="Shi W."/>
            <person name="Du L."/>
            <person name="Sun Y."/>
            <person name="Zhan W."/>
            <person name="Jiang J."/>
            <person name="Wang Q."/>
            <person name="Zhang B."/>
            <person name="Ji P."/>
            <person name="Sakyi L.B."/>
            <person name="Cui X."/>
            <person name="Yuan T."/>
            <person name="Jiang B."/>
            <person name="Yang W."/>
            <person name="Lam T.T.-Y."/>
            <person name="Chang Q."/>
            <person name="Ding S."/>
            <person name="Wang X."/>
            <person name="Zhu J."/>
            <person name="Ruan X."/>
            <person name="Zhao L."/>
            <person name="Wei J."/>
            <person name="Que T."/>
            <person name="Du C."/>
            <person name="Cheng J."/>
            <person name="Dai P."/>
            <person name="Han X."/>
            <person name="Huang E."/>
            <person name="Gao Y."/>
            <person name="Liu J."/>
            <person name="Shao H."/>
            <person name="Ye R."/>
            <person name="Li L."/>
            <person name="Wei W."/>
            <person name="Wang X."/>
            <person name="Wang C."/>
            <person name="Huo Q."/>
            <person name="Li W."/>
            <person name="Guo W."/>
            <person name="Chen H."/>
            <person name="Chen S."/>
            <person name="Zhou L."/>
            <person name="Zhou L."/>
            <person name="Ni X."/>
            <person name="Tian J."/>
            <person name="Zhou Y."/>
            <person name="Sheng Y."/>
            <person name="Liu T."/>
            <person name="Pan Y."/>
            <person name="Xia L."/>
            <person name="Li J."/>
            <person name="Zhao F."/>
            <person name="Cao W."/>
        </authorList>
    </citation>
    <scope>NUCLEOTIDE SEQUENCE</scope>
    <source>
        <strain evidence="2">Rsan-2018</strain>
        <tissue evidence="2">Larvae</tissue>
    </source>
</reference>
<gene>
    <name evidence="2" type="ORF">HPB52_019720</name>
</gene>
<feature type="region of interest" description="Disordered" evidence="1">
    <location>
        <begin position="1"/>
        <end position="84"/>
    </location>
</feature>
<evidence type="ECO:0000256" key="1">
    <source>
        <dbReference type="SAM" id="MobiDB-lite"/>
    </source>
</evidence>
<dbReference type="Proteomes" id="UP000821837">
    <property type="component" value="Unassembled WGS sequence"/>
</dbReference>
<comment type="caution">
    <text evidence="2">The sequence shown here is derived from an EMBL/GenBank/DDBJ whole genome shotgun (WGS) entry which is preliminary data.</text>
</comment>
<feature type="compositionally biased region" description="Polar residues" evidence="1">
    <location>
        <begin position="22"/>
        <end position="44"/>
    </location>
</feature>
<evidence type="ECO:0000313" key="2">
    <source>
        <dbReference type="EMBL" id="KAH7957522.1"/>
    </source>
</evidence>
<sequence>MEQFQGKARKRREPPPNPDVIFTSTNQKQQEQQIQRSDTTSKKSFASVVKGNQKDHHLQRAKKSPLVIQMQVNNKCPQSRNRTGRAKKSCWVAAPYRTIKYADSMMFAAIKALLCANPSLKDIPEVQAVLAFEPLVTTSPTAQRRGSSE</sequence>
<dbReference type="AlphaFoldDB" id="A0A9D4PXH4"/>
<protein>
    <submittedName>
        <fullName evidence="2">Uncharacterized protein</fullName>
    </submittedName>
</protein>
<reference evidence="2" key="1">
    <citation type="journal article" date="2020" name="Cell">
        <title>Large-Scale Comparative Analyses of Tick Genomes Elucidate Their Genetic Diversity and Vector Capacities.</title>
        <authorList>
            <consortium name="Tick Genome and Microbiome Consortium (TIGMIC)"/>
            <person name="Jia N."/>
            <person name="Wang J."/>
            <person name="Shi W."/>
            <person name="Du L."/>
            <person name="Sun Y."/>
            <person name="Zhan W."/>
            <person name="Jiang J.F."/>
            <person name="Wang Q."/>
            <person name="Zhang B."/>
            <person name="Ji P."/>
            <person name="Bell-Sakyi L."/>
            <person name="Cui X.M."/>
            <person name="Yuan T.T."/>
            <person name="Jiang B.G."/>
            <person name="Yang W.F."/>
            <person name="Lam T.T."/>
            <person name="Chang Q.C."/>
            <person name="Ding S.J."/>
            <person name="Wang X.J."/>
            <person name="Zhu J.G."/>
            <person name="Ruan X.D."/>
            <person name="Zhao L."/>
            <person name="Wei J.T."/>
            <person name="Ye R.Z."/>
            <person name="Que T.C."/>
            <person name="Du C.H."/>
            <person name="Zhou Y.H."/>
            <person name="Cheng J.X."/>
            <person name="Dai P.F."/>
            <person name="Guo W.B."/>
            <person name="Han X.H."/>
            <person name="Huang E.J."/>
            <person name="Li L.F."/>
            <person name="Wei W."/>
            <person name="Gao Y.C."/>
            <person name="Liu J.Z."/>
            <person name="Shao H.Z."/>
            <person name="Wang X."/>
            <person name="Wang C.C."/>
            <person name="Yang T.C."/>
            <person name="Huo Q.B."/>
            <person name="Li W."/>
            <person name="Chen H.Y."/>
            <person name="Chen S.E."/>
            <person name="Zhou L.G."/>
            <person name="Ni X.B."/>
            <person name="Tian J.H."/>
            <person name="Sheng Y."/>
            <person name="Liu T."/>
            <person name="Pan Y.S."/>
            <person name="Xia L.Y."/>
            <person name="Li J."/>
            <person name="Zhao F."/>
            <person name="Cao W.C."/>
        </authorList>
    </citation>
    <scope>NUCLEOTIDE SEQUENCE</scope>
    <source>
        <strain evidence="2">Rsan-2018</strain>
    </source>
</reference>
<dbReference type="EMBL" id="JABSTV010001250">
    <property type="protein sequence ID" value="KAH7957522.1"/>
    <property type="molecule type" value="Genomic_DNA"/>
</dbReference>
<organism evidence="2 3">
    <name type="scientific">Rhipicephalus sanguineus</name>
    <name type="common">Brown dog tick</name>
    <name type="synonym">Ixodes sanguineus</name>
    <dbReference type="NCBI Taxonomy" id="34632"/>
    <lineage>
        <taxon>Eukaryota</taxon>
        <taxon>Metazoa</taxon>
        <taxon>Ecdysozoa</taxon>
        <taxon>Arthropoda</taxon>
        <taxon>Chelicerata</taxon>
        <taxon>Arachnida</taxon>
        <taxon>Acari</taxon>
        <taxon>Parasitiformes</taxon>
        <taxon>Ixodida</taxon>
        <taxon>Ixodoidea</taxon>
        <taxon>Ixodidae</taxon>
        <taxon>Rhipicephalinae</taxon>
        <taxon>Rhipicephalus</taxon>
        <taxon>Rhipicephalus</taxon>
    </lineage>
</organism>
<keyword evidence="3" id="KW-1185">Reference proteome</keyword>
<evidence type="ECO:0000313" key="3">
    <source>
        <dbReference type="Proteomes" id="UP000821837"/>
    </source>
</evidence>
<feature type="compositionally biased region" description="Polar residues" evidence="1">
    <location>
        <begin position="70"/>
        <end position="81"/>
    </location>
</feature>
<proteinExistence type="predicted"/>